<name>A0A8R7VAM9_TRIUA</name>
<sequence>MLGEHHQLHTAGARFLALYGEHLAFLLPGEAAQRDLVLFPRLEQETHACWEQWLVNRAEAMDRKRDVSRKLRLAVAYDTACFDDVNVAWLLPADSPIWQRHAWIQAAESHAARAHHQATAAAEDALQMSAAVFLESWYATAILGCT</sequence>
<dbReference type="Proteomes" id="UP000015106">
    <property type="component" value="Chromosome 7"/>
</dbReference>
<dbReference type="Gramene" id="TuG1812G0700004819.01.T01">
    <property type="protein sequence ID" value="TuG1812G0700004819.01.T01.cds418339"/>
    <property type="gene ID" value="TuG1812G0700004819.01"/>
</dbReference>
<reference evidence="2" key="1">
    <citation type="journal article" date="2013" name="Nature">
        <title>Draft genome of the wheat A-genome progenitor Triticum urartu.</title>
        <authorList>
            <person name="Ling H.Q."/>
            <person name="Zhao S."/>
            <person name="Liu D."/>
            <person name="Wang J."/>
            <person name="Sun H."/>
            <person name="Zhang C."/>
            <person name="Fan H."/>
            <person name="Li D."/>
            <person name="Dong L."/>
            <person name="Tao Y."/>
            <person name="Gao C."/>
            <person name="Wu H."/>
            <person name="Li Y."/>
            <person name="Cui Y."/>
            <person name="Guo X."/>
            <person name="Zheng S."/>
            <person name="Wang B."/>
            <person name="Yu K."/>
            <person name="Liang Q."/>
            <person name="Yang W."/>
            <person name="Lou X."/>
            <person name="Chen J."/>
            <person name="Feng M."/>
            <person name="Jian J."/>
            <person name="Zhang X."/>
            <person name="Luo G."/>
            <person name="Jiang Y."/>
            <person name="Liu J."/>
            <person name="Wang Z."/>
            <person name="Sha Y."/>
            <person name="Zhang B."/>
            <person name="Wu H."/>
            <person name="Tang D."/>
            <person name="Shen Q."/>
            <person name="Xue P."/>
            <person name="Zou S."/>
            <person name="Wang X."/>
            <person name="Liu X."/>
            <person name="Wang F."/>
            <person name="Yang Y."/>
            <person name="An X."/>
            <person name="Dong Z."/>
            <person name="Zhang K."/>
            <person name="Zhang X."/>
            <person name="Luo M.C."/>
            <person name="Dvorak J."/>
            <person name="Tong Y."/>
            <person name="Wang J."/>
            <person name="Yang H."/>
            <person name="Li Z."/>
            <person name="Wang D."/>
            <person name="Zhang A."/>
            <person name="Wang J."/>
        </authorList>
    </citation>
    <scope>NUCLEOTIDE SEQUENCE</scope>
    <source>
        <strain evidence="2">cv. G1812</strain>
    </source>
</reference>
<dbReference type="EnsemblPlants" id="TuG1812G0700004819.01.T01">
    <property type="protein sequence ID" value="TuG1812G0700004819.01.T01.cds418339"/>
    <property type="gene ID" value="TuG1812G0700004819.01"/>
</dbReference>
<evidence type="ECO:0000313" key="1">
    <source>
        <dbReference type="EnsemblPlants" id="TuG1812G0700004819.01.T01.cds418339"/>
    </source>
</evidence>
<reference evidence="1" key="3">
    <citation type="submission" date="2022-06" db="UniProtKB">
        <authorList>
            <consortium name="EnsemblPlants"/>
        </authorList>
    </citation>
    <scope>IDENTIFICATION</scope>
</reference>
<keyword evidence="2" id="KW-1185">Reference proteome</keyword>
<dbReference type="AlphaFoldDB" id="A0A8R7VAM9"/>
<proteinExistence type="predicted"/>
<evidence type="ECO:0000313" key="2">
    <source>
        <dbReference type="Proteomes" id="UP000015106"/>
    </source>
</evidence>
<accession>A0A8R7VAM9</accession>
<organism evidence="1 2">
    <name type="scientific">Triticum urartu</name>
    <name type="common">Red wild einkorn</name>
    <name type="synonym">Crithodium urartu</name>
    <dbReference type="NCBI Taxonomy" id="4572"/>
    <lineage>
        <taxon>Eukaryota</taxon>
        <taxon>Viridiplantae</taxon>
        <taxon>Streptophyta</taxon>
        <taxon>Embryophyta</taxon>
        <taxon>Tracheophyta</taxon>
        <taxon>Spermatophyta</taxon>
        <taxon>Magnoliopsida</taxon>
        <taxon>Liliopsida</taxon>
        <taxon>Poales</taxon>
        <taxon>Poaceae</taxon>
        <taxon>BOP clade</taxon>
        <taxon>Pooideae</taxon>
        <taxon>Triticodae</taxon>
        <taxon>Triticeae</taxon>
        <taxon>Triticinae</taxon>
        <taxon>Triticum</taxon>
    </lineage>
</organism>
<reference evidence="1" key="2">
    <citation type="submission" date="2018-03" db="EMBL/GenBank/DDBJ databases">
        <title>The Triticum urartu genome reveals the dynamic nature of wheat genome evolution.</title>
        <authorList>
            <person name="Ling H."/>
            <person name="Ma B."/>
            <person name="Shi X."/>
            <person name="Liu H."/>
            <person name="Dong L."/>
            <person name="Sun H."/>
            <person name="Cao Y."/>
            <person name="Gao Q."/>
            <person name="Zheng S."/>
            <person name="Li Y."/>
            <person name="Yu Y."/>
            <person name="Du H."/>
            <person name="Qi M."/>
            <person name="Li Y."/>
            <person name="Yu H."/>
            <person name="Cui Y."/>
            <person name="Wang N."/>
            <person name="Chen C."/>
            <person name="Wu H."/>
            <person name="Zhao Y."/>
            <person name="Zhang J."/>
            <person name="Li Y."/>
            <person name="Zhou W."/>
            <person name="Zhang B."/>
            <person name="Hu W."/>
            <person name="Eijk M."/>
            <person name="Tang J."/>
            <person name="Witsenboer H."/>
            <person name="Zhao S."/>
            <person name="Li Z."/>
            <person name="Zhang A."/>
            <person name="Wang D."/>
            <person name="Liang C."/>
        </authorList>
    </citation>
    <scope>NUCLEOTIDE SEQUENCE [LARGE SCALE GENOMIC DNA]</scope>
    <source>
        <strain evidence="1">cv. G1812</strain>
    </source>
</reference>
<protein>
    <submittedName>
        <fullName evidence="1">Uncharacterized protein</fullName>
    </submittedName>
</protein>